<evidence type="ECO:0000256" key="1">
    <source>
        <dbReference type="ARBA" id="ARBA00022603"/>
    </source>
</evidence>
<dbReference type="Pfam" id="PF02574">
    <property type="entry name" value="S-methyl_trans"/>
    <property type="match status" value="1"/>
</dbReference>
<sequence length="313" mass="33169">MSASPSQDEASAAARYRDDYYNRSGADELMRRLGSETLLMQGPMGSMLLSEAGAADVPPAFWNLAEPQAVSQIHRLYEAAGAQVLLTNTFQASEPALRRDGIFAPMREVNRAAVDAARAAHPQLLAGSMGPCGLSWLKKDSAEYRACRAAYRDQGHALLDAGVDALLLETFCSIRDLEPALDGVFDCALGMPVMVSFAIDDEGNLLGDGLTIEGAVVYAERRGVAAVGVNCCSIGAATRAVPRLVAAARTPVMVRPNAGDAERTEDDALVWREDADAFARACRSWKANGARLLGACCGATPCSIAAMADVLER</sequence>
<name>A0A921IUD1_9ACTN</name>
<feature type="binding site" evidence="3">
    <location>
        <position position="296"/>
    </location>
    <ligand>
        <name>Zn(2+)</name>
        <dbReference type="ChEBI" id="CHEBI:29105"/>
    </ligand>
</feature>
<evidence type="ECO:0000259" key="4">
    <source>
        <dbReference type="PROSITE" id="PS50970"/>
    </source>
</evidence>
<dbReference type="GO" id="GO:0046872">
    <property type="term" value="F:metal ion binding"/>
    <property type="evidence" value="ECO:0007669"/>
    <property type="project" value="UniProtKB-KW"/>
</dbReference>
<dbReference type="PANTHER" id="PTHR11103">
    <property type="entry name" value="SLR1189 PROTEIN"/>
    <property type="match status" value="1"/>
</dbReference>
<dbReference type="SUPFAM" id="SSF82282">
    <property type="entry name" value="Homocysteine S-methyltransferase"/>
    <property type="match status" value="1"/>
</dbReference>
<keyword evidence="3" id="KW-0862">Zinc</keyword>
<keyword evidence="3" id="KW-0479">Metal-binding</keyword>
<evidence type="ECO:0000313" key="6">
    <source>
        <dbReference type="Proteomes" id="UP000753256"/>
    </source>
</evidence>
<feature type="binding site" evidence="3">
    <location>
        <position position="231"/>
    </location>
    <ligand>
        <name>Zn(2+)</name>
        <dbReference type="ChEBI" id="CHEBI:29105"/>
    </ligand>
</feature>
<dbReference type="PROSITE" id="PS50970">
    <property type="entry name" value="HCY"/>
    <property type="match status" value="1"/>
</dbReference>
<evidence type="ECO:0000256" key="2">
    <source>
        <dbReference type="ARBA" id="ARBA00022679"/>
    </source>
</evidence>
<organism evidence="5 6">
    <name type="scientific">Enorma phocaeensis</name>
    <dbReference type="NCBI Taxonomy" id="1871019"/>
    <lineage>
        <taxon>Bacteria</taxon>
        <taxon>Bacillati</taxon>
        <taxon>Actinomycetota</taxon>
        <taxon>Coriobacteriia</taxon>
        <taxon>Coriobacteriales</taxon>
        <taxon>Coriobacteriaceae</taxon>
        <taxon>Enorma</taxon>
    </lineage>
</organism>
<reference evidence="5" key="1">
    <citation type="journal article" date="2021" name="PeerJ">
        <title>Extensive microbial diversity within the chicken gut microbiome revealed by metagenomics and culture.</title>
        <authorList>
            <person name="Gilroy R."/>
            <person name="Ravi A."/>
            <person name="Getino M."/>
            <person name="Pursley I."/>
            <person name="Horton D.L."/>
            <person name="Alikhan N.F."/>
            <person name="Baker D."/>
            <person name="Gharbi K."/>
            <person name="Hall N."/>
            <person name="Watson M."/>
            <person name="Adriaenssens E.M."/>
            <person name="Foster-Nyarko E."/>
            <person name="Jarju S."/>
            <person name="Secka A."/>
            <person name="Antonio M."/>
            <person name="Oren A."/>
            <person name="Chaudhuri R.R."/>
            <person name="La Ragione R."/>
            <person name="Hildebrand F."/>
            <person name="Pallen M.J."/>
        </authorList>
    </citation>
    <scope>NUCLEOTIDE SEQUENCE</scope>
    <source>
        <strain evidence="5">ChiHjej13B12-9602</strain>
    </source>
</reference>
<dbReference type="AlphaFoldDB" id="A0A921IUD1"/>
<keyword evidence="2 3" id="KW-0808">Transferase</keyword>
<dbReference type="PANTHER" id="PTHR11103:SF18">
    <property type="entry name" value="SLR1189 PROTEIN"/>
    <property type="match status" value="1"/>
</dbReference>
<dbReference type="GO" id="GO:0032259">
    <property type="term" value="P:methylation"/>
    <property type="evidence" value="ECO:0007669"/>
    <property type="project" value="UniProtKB-KW"/>
</dbReference>
<keyword evidence="1 3" id="KW-0489">Methyltransferase</keyword>
<gene>
    <name evidence="5" type="ORF">K8V70_05595</name>
</gene>
<protein>
    <submittedName>
        <fullName evidence="5">Homocysteine S-methyltransferase family protein</fullName>
    </submittedName>
</protein>
<evidence type="ECO:0000313" key="5">
    <source>
        <dbReference type="EMBL" id="HJG37318.1"/>
    </source>
</evidence>
<dbReference type="Gene3D" id="3.20.20.330">
    <property type="entry name" value="Homocysteine-binding-like domain"/>
    <property type="match status" value="1"/>
</dbReference>
<evidence type="ECO:0000256" key="3">
    <source>
        <dbReference type="PROSITE-ProRule" id="PRU00333"/>
    </source>
</evidence>
<comment type="cofactor">
    <cofactor evidence="3">
        <name>Zn(2+)</name>
        <dbReference type="ChEBI" id="CHEBI:29105"/>
    </cofactor>
</comment>
<dbReference type="Proteomes" id="UP000753256">
    <property type="component" value="Unassembled WGS sequence"/>
</dbReference>
<dbReference type="GO" id="GO:0008168">
    <property type="term" value="F:methyltransferase activity"/>
    <property type="evidence" value="ECO:0007669"/>
    <property type="project" value="UniProtKB-UniRule"/>
</dbReference>
<feature type="binding site" evidence="3">
    <location>
        <position position="297"/>
    </location>
    <ligand>
        <name>Zn(2+)</name>
        <dbReference type="ChEBI" id="CHEBI:29105"/>
    </ligand>
</feature>
<comment type="caution">
    <text evidence="5">The sequence shown here is derived from an EMBL/GenBank/DDBJ whole genome shotgun (WGS) entry which is preliminary data.</text>
</comment>
<dbReference type="InterPro" id="IPR036589">
    <property type="entry name" value="HCY_dom_sf"/>
</dbReference>
<dbReference type="InterPro" id="IPR003726">
    <property type="entry name" value="HCY_dom"/>
</dbReference>
<dbReference type="RefSeq" id="WP_273190031.1">
    <property type="nucleotide sequence ID" value="NZ_DYUZ01000023.1"/>
</dbReference>
<feature type="domain" description="Hcy-binding" evidence="4">
    <location>
        <begin position="26"/>
        <end position="311"/>
    </location>
</feature>
<proteinExistence type="predicted"/>
<reference evidence="5" key="2">
    <citation type="submission" date="2021-09" db="EMBL/GenBank/DDBJ databases">
        <authorList>
            <person name="Gilroy R."/>
        </authorList>
    </citation>
    <scope>NUCLEOTIDE SEQUENCE</scope>
    <source>
        <strain evidence="5">ChiHjej13B12-9602</strain>
    </source>
</reference>
<accession>A0A921IUD1</accession>
<dbReference type="EMBL" id="DYUZ01000023">
    <property type="protein sequence ID" value="HJG37318.1"/>
    <property type="molecule type" value="Genomic_DNA"/>
</dbReference>